<dbReference type="InterPro" id="IPR011008">
    <property type="entry name" value="Dimeric_a/b-barrel"/>
</dbReference>
<name>A0A103R7F5_9BURK</name>
<feature type="domain" description="ABM" evidence="1">
    <location>
        <begin position="1"/>
        <end position="90"/>
    </location>
</feature>
<dbReference type="InterPro" id="IPR007138">
    <property type="entry name" value="ABM_dom"/>
</dbReference>
<dbReference type="OrthoDB" id="6064772at2"/>
<dbReference type="AlphaFoldDB" id="A0A103R7F5"/>
<accession>A0A103R7F5</accession>
<dbReference type="RefSeq" id="WP_059754430.1">
    <property type="nucleotide sequence ID" value="NZ_CP013416.1"/>
</dbReference>
<gene>
    <name evidence="2" type="ORF">WJ33_29825</name>
</gene>
<sequence length="117" mass="13117">MYASTFIFRAGQYDDEFHRLDRQIADMARATPGYLGEETWENAETGLIQNVYYWESEEALQQLIRHPAHLEAKAKQARWLDGYRVVISKVLREYGDGRLVPPLGGAGGVSGGGDCIP</sequence>
<evidence type="ECO:0000259" key="1">
    <source>
        <dbReference type="PROSITE" id="PS51725"/>
    </source>
</evidence>
<evidence type="ECO:0000313" key="2">
    <source>
        <dbReference type="EMBL" id="KVG62632.1"/>
    </source>
</evidence>
<keyword evidence="2" id="KW-0560">Oxidoreductase</keyword>
<dbReference type="PROSITE" id="PS51725">
    <property type="entry name" value="ABM"/>
    <property type="match status" value="1"/>
</dbReference>
<dbReference type="Proteomes" id="UP000064029">
    <property type="component" value="Unassembled WGS sequence"/>
</dbReference>
<evidence type="ECO:0000313" key="3">
    <source>
        <dbReference type="Proteomes" id="UP000064029"/>
    </source>
</evidence>
<dbReference type="SUPFAM" id="SSF54909">
    <property type="entry name" value="Dimeric alpha+beta barrel"/>
    <property type="match status" value="1"/>
</dbReference>
<dbReference type="GO" id="GO:0004497">
    <property type="term" value="F:monooxygenase activity"/>
    <property type="evidence" value="ECO:0007669"/>
    <property type="project" value="UniProtKB-KW"/>
</dbReference>
<proteinExistence type="predicted"/>
<dbReference type="Gene3D" id="3.30.70.100">
    <property type="match status" value="1"/>
</dbReference>
<organism evidence="2 3">
    <name type="scientific">Burkholderia ubonensis</name>
    <dbReference type="NCBI Taxonomy" id="101571"/>
    <lineage>
        <taxon>Bacteria</taxon>
        <taxon>Pseudomonadati</taxon>
        <taxon>Pseudomonadota</taxon>
        <taxon>Betaproteobacteria</taxon>
        <taxon>Burkholderiales</taxon>
        <taxon>Burkholderiaceae</taxon>
        <taxon>Burkholderia</taxon>
        <taxon>Burkholderia cepacia complex</taxon>
    </lineage>
</organism>
<comment type="caution">
    <text evidence="2">The sequence shown here is derived from an EMBL/GenBank/DDBJ whole genome shotgun (WGS) entry which is preliminary data.</text>
</comment>
<reference evidence="2 3" key="1">
    <citation type="submission" date="2015-11" db="EMBL/GenBank/DDBJ databases">
        <title>Expanding the genomic diversity of Burkholderia species for the development of highly accurate diagnostics.</title>
        <authorList>
            <person name="Sahl J."/>
            <person name="Keim P."/>
            <person name="Wagner D."/>
        </authorList>
    </citation>
    <scope>NUCLEOTIDE SEQUENCE [LARGE SCALE GENOMIC DNA]</scope>
    <source>
        <strain evidence="2 3">MSMB2036</strain>
    </source>
</reference>
<protein>
    <submittedName>
        <fullName evidence="2">Antibiotic biosynthesis monooxygenase</fullName>
    </submittedName>
</protein>
<keyword evidence="2" id="KW-0503">Monooxygenase</keyword>
<dbReference type="EMBL" id="LOXM01000171">
    <property type="protein sequence ID" value="KVG62632.1"/>
    <property type="molecule type" value="Genomic_DNA"/>
</dbReference>